<proteinExistence type="inferred from homology"/>
<comment type="caution">
    <text evidence="7">The sequence shown here is derived from an EMBL/GenBank/DDBJ whole genome shotgun (WGS) entry which is preliminary data.</text>
</comment>
<comment type="similarity">
    <text evidence="1">Belongs to the LysR transcriptional regulatory family.</text>
</comment>
<organism evidence="7 8">
    <name type="scientific">Gleimia hominis</name>
    <dbReference type="NCBI Taxonomy" id="595468"/>
    <lineage>
        <taxon>Bacteria</taxon>
        <taxon>Bacillati</taxon>
        <taxon>Actinomycetota</taxon>
        <taxon>Actinomycetes</taxon>
        <taxon>Actinomycetales</taxon>
        <taxon>Actinomycetaceae</taxon>
        <taxon>Gleimia</taxon>
    </lineage>
</organism>
<keyword evidence="3" id="KW-0238">DNA-binding</keyword>
<evidence type="ECO:0000256" key="1">
    <source>
        <dbReference type="ARBA" id="ARBA00009437"/>
    </source>
</evidence>
<keyword evidence="4" id="KW-0804">Transcription</keyword>
<keyword evidence="8" id="KW-1185">Reference proteome</keyword>
<evidence type="ECO:0000313" key="7">
    <source>
        <dbReference type="EMBL" id="MDT3766951.1"/>
    </source>
</evidence>
<accession>A0ABU3I9A3</accession>
<dbReference type="Gene3D" id="3.40.190.10">
    <property type="entry name" value="Periplasmic binding protein-like II"/>
    <property type="match status" value="2"/>
</dbReference>
<protein>
    <submittedName>
        <fullName evidence="7">LysR family transcriptional regulator</fullName>
    </submittedName>
</protein>
<evidence type="ECO:0000256" key="4">
    <source>
        <dbReference type="ARBA" id="ARBA00023163"/>
    </source>
</evidence>
<dbReference type="EMBL" id="JASXSX010000001">
    <property type="protein sequence ID" value="MDT3766951.1"/>
    <property type="molecule type" value="Genomic_DNA"/>
</dbReference>
<dbReference type="SUPFAM" id="SSF53850">
    <property type="entry name" value="Periplasmic binding protein-like II"/>
    <property type="match status" value="1"/>
</dbReference>
<dbReference type="RefSeq" id="WP_313272204.1">
    <property type="nucleotide sequence ID" value="NZ_JASXSX010000001.1"/>
</dbReference>
<evidence type="ECO:0000256" key="5">
    <source>
        <dbReference type="SAM" id="MobiDB-lite"/>
    </source>
</evidence>
<evidence type="ECO:0000259" key="6">
    <source>
        <dbReference type="PROSITE" id="PS50931"/>
    </source>
</evidence>
<feature type="region of interest" description="Disordered" evidence="5">
    <location>
        <begin position="297"/>
        <end position="318"/>
    </location>
</feature>
<evidence type="ECO:0000313" key="8">
    <source>
        <dbReference type="Proteomes" id="UP001247542"/>
    </source>
</evidence>
<dbReference type="PANTHER" id="PTHR30346">
    <property type="entry name" value="TRANSCRIPTIONAL DUAL REGULATOR HCAR-RELATED"/>
    <property type="match status" value="1"/>
</dbReference>
<dbReference type="SUPFAM" id="SSF46785">
    <property type="entry name" value="Winged helix' DNA-binding domain"/>
    <property type="match status" value="1"/>
</dbReference>
<dbReference type="Proteomes" id="UP001247542">
    <property type="component" value="Unassembled WGS sequence"/>
</dbReference>
<reference evidence="7 8" key="1">
    <citation type="submission" date="2023-06" db="EMBL/GenBank/DDBJ databases">
        <title>Draft genome sequence of Gleimia hominis type strain CCUG 57540T.</title>
        <authorList>
            <person name="Salva-Serra F."/>
            <person name="Cardew S."/>
            <person name="Jensie Markopoulos S."/>
            <person name="Ohlen M."/>
            <person name="Inganas E."/>
            <person name="Svensson-Stadler L."/>
            <person name="Moore E.R.B."/>
        </authorList>
    </citation>
    <scope>NUCLEOTIDE SEQUENCE [LARGE SCALE GENOMIC DNA]</scope>
    <source>
        <strain evidence="7 8">CCUG 57540</strain>
    </source>
</reference>
<evidence type="ECO:0000256" key="3">
    <source>
        <dbReference type="ARBA" id="ARBA00023125"/>
    </source>
</evidence>
<dbReference type="Pfam" id="PF00126">
    <property type="entry name" value="HTH_1"/>
    <property type="match status" value="1"/>
</dbReference>
<dbReference type="Gene3D" id="1.10.10.10">
    <property type="entry name" value="Winged helix-like DNA-binding domain superfamily/Winged helix DNA-binding domain"/>
    <property type="match status" value="1"/>
</dbReference>
<dbReference type="InterPro" id="IPR036390">
    <property type="entry name" value="WH_DNA-bd_sf"/>
</dbReference>
<dbReference type="PROSITE" id="PS50931">
    <property type="entry name" value="HTH_LYSR"/>
    <property type="match status" value="1"/>
</dbReference>
<dbReference type="InterPro" id="IPR036388">
    <property type="entry name" value="WH-like_DNA-bd_sf"/>
</dbReference>
<dbReference type="PRINTS" id="PR00039">
    <property type="entry name" value="HTHLYSR"/>
</dbReference>
<dbReference type="InterPro" id="IPR000847">
    <property type="entry name" value="LysR_HTH_N"/>
</dbReference>
<sequence>MEISVQRLDVLLAVSREGGIQAAADVLHVSPSAVSQQVRKLEQECGTELLTRTHSGAVLTEAGKIVVAGAERIETELERTARELLESAGTPTGVVRLAAFQTVIRGLILPNLNTLTDLAPGIELHLQEADSDKALAAIRRGKADIAVLEFDSEIPRGPRGVKVLPLLQEPWYMVYPSTLADPHDPMELANETWLGVEPGTAAGIAIARLAEQWGFTPSSKYVYADYDVALHMVAAGLGTTVIPKLGLTYLPEGVEARMITGLGTRRLVLCISAAMSRQSDAIDLMCKLLRQVALSHTEQGEMNTGPTPQAPGISNTTT</sequence>
<dbReference type="PANTHER" id="PTHR30346:SF29">
    <property type="entry name" value="LYSR SUBSTRATE-BINDING"/>
    <property type="match status" value="1"/>
</dbReference>
<keyword evidence="2" id="KW-0805">Transcription regulation</keyword>
<feature type="domain" description="HTH lysR-type" evidence="6">
    <location>
        <begin position="1"/>
        <end position="60"/>
    </location>
</feature>
<dbReference type="InterPro" id="IPR005119">
    <property type="entry name" value="LysR_subst-bd"/>
</dbReference>
<evidence type="ECO:0000256" key="2">
    <source>
        <dbReference type="ARBA" id="ARBA00023015"/>
    </source>
</evidence>
<dbReference type="Pfam" id="PF03466">
    <property type="entry name" value="LysR_substrate"/>
    <property type="match status" value="1"/>
</dbReference>
<name>A0ABU3I9A3_9ACTO</name>
<gene>
    <name evidence="7" type="ORF">QS713_02585</name>
</gene>